<dbReference type="PROSITE" id="PS50893">
    <property type="entry name" value="ABC_TRANSPORTER_2"/>
    <property type="match status" value="1"/>
</dbReference>
<accession>A0A8B2NJQ0</accession>
<dbReference type="InterPro" id="IPR027417">
    <property type="entry name" value="P-loop_NTPase"/>
</dbReference>
<reference evidence="10 11" key="1">
    <citation type="submission" date="2018-05" db="EMBL/GenBank/DDBJ databases">
        <title>Acuticoccus sediminis sp. nov., isolated from deep-sea sediment of Indian Ocean.</title>
        <authorList>
            <person name="Liu X."/>
            <person name="Lai Q."/>
            <person name="Du Y."/>
            <person name="Sun F."/>
            <person name="Zhang X."/>
            <person name="Wang S."/>
            <person name="Shao Z."/>
        </authorList>
    </citation>
    <scope>NUCLEOTIDE SEQUENCE [LARGE SCALE GENOMIC DNA]</scope>
    <source>
        <strain evidence="10 11">PTG4-2</strain>
    </source>
</reference>
<evidence type="ECO:0000256" key="8">
    <source>
        <dbReference type="ARBA" id="ARBA00023136"/>
    </source>
</evidence>
<comment type="similarity">
    <text evidence="2">Belongs to the ABC transporter superfamily.</text>
</comment>
<comment type="caution">
    <text evidence="10">The sequence shown here is derived from an EMBL/GenBank/DDBJ whole genome shotgun (WGS) entry which is preliminary data.</text>
</comment>
<protein>
    <recommendedName>
        <fullName evidence="9">ABC transporter domain-containing protein</fullName>
    </recommendedName>
</protein>
<dbReference type="SMART" id="SM00382">
    <property type="entry name" value="AAA"/>
    <property type="match status" value="1"/>
</dbReference>
<evidence type="ECO:0000256" key="3">
    <source>
        <dbReference type="ARBA" id="ARBA00022448"/>
    </source>
</evidence>
<keyword evidence="6" id="KW-0067">ATP-binding</keyword>
<dbReference type="PIRSF" id="PIRSF039085">
    <property type="entry name" value="ABC_ATPase_HisP"/>
    <property type="match status" value="1"/>
</dbReference>
<gene>
    <name evidence="10" type="ORF">DLJ53_29475</name>
</gene>
<keyword evidence="11" id="KW-1185">Reference proteome</keyword>
<dbReference type="EMBL" id="QHHQ01000009">
    <property type="protein sequence ID" value="RAH97460.1"/>
    <property type="molecule type" value="Genomic_DNA"/>
</dbReference>
<dbReference type="Pfam" id="PF00005">
    <property type="entry name" value="ABC_tran"/>
    <property type="match status" value="1"/>
</dbReference>
<dbReference type="Gene3D" id="3.40.50.300">
    <property type="entry name" value="P-loop containing nucleotide triphosphate hydrolases"/>
    <property type="match status" value="1"/>
</dbReference>
<dbReference type="GO" id="GO:0005524">
    <property type="term" value="F:ATP binding"/>
    <property type="evidence" value="ECO:0007669"/>
    <property type="project" value="UniProtKB-KW"/>
</dbReference>
<evidence type="ECO:0000256" key="6">
    <source>
        <dbReference type="ARBA" id="ARBA00022840"/>
    </source>
</evidence>
<organism evidence="10 11">
    <name type="scientific">Acuticoccus sediminis</name>
    <dbReference type="NCBI Taxonomy" id="2184697"/>
    <lineage>
        <taxon>Bacteria</taxon>
        <taxon>Pseudomonadati</taxon>
        <taxon>Pseudomonadota</taxon>
        <taxon>Alphaproteobacteria</taxon>
        <taxon>Hyphomicrobiales</taxon>
        <taxon>Amorphaceae</taxon>
        <taxon>Acuticoccus</taxon>
    </lineage>
</organism>
<feature type="domain" description="ABC transporter" evidence="9">
    <location>
        <begin position="1"/>
        <end position="216"/>
    </location>
</feature>
<dbReference type="PROSITE" id="PS00211">
    <property type="entry name" value="ABC_TRANSPORTER_1"/>
    <property type="match status" value="1"/>
</dbReference>
<dbReference type="PANTHER" id="PTHR43166">
    <property type="entry name" value="AMINO ACID IMPORT ATP-BINDING PROTEIN"/>
    <property type="match status" value="1"/>
</dbReference>
<comment type="subcellular location">
    <subcellularLocation>
        <location evidence="1">Cell membrane</location>
        <topology evidence="1">Peripheral membrane protein</topology>
    </subcellularLocation>
</comment>
<dbReference type="SUPFAM" id="SSF52540">
    <property type="entry name" value="P-loop containing nucleoside triphosphate hydrolases"/>
    <property type="match status" value="1"/>
</dbReference>
<evidence type="ECO:0000256" key="2">
    <source>
        <dbReference type="ARBA" id="ARBA00005417"/>
    </source>
</evidence>
<dbReference type="PANTHER" id="PTHR43166:SF9">
    <property type="entry name" value="GLUTAMATE_ASPARTATE IMPORT ATP-BINDING PROTEIN GLTL"/>
    <property type="match status" value="1"/>
</dbReference>
<dbReference type="InterPro" id="IPR003593">
    <property type="entry name" value="AAA+_ATPase"/>
</dbReference>
<dbReference type="AlphaFoldDB" id="A0A8B2NJQ0"/>
<evidence type="ECO:0000259" key="9">
    <source>
        <dbReference type="PROSITE" id="PS50893"/>
    </source>
</evidence>
<keyword evidence="4" id="KW-1003">Cell membrane</keyword>
<evidence type="ECO:0000256" key="7">
    <source>
        <dbReference type="ARBA" id="ARBA00022970"/>
    </source>
</evidence>
<dbReference type="InterPro" id="IPR050086">
    <property type="entry name" value="MetN_ABC_transporter-like"/>
</dbReference>
<evidence type="ECO:0000256" key="1">
    <source>
        <dbReference type="ARBA" id="ARBA00004202"/>
    </source>
</evidence>
<dbReference type="GO" id="GO:0015424">
    <property type="term" value="F:ABC-type amino acid transporter activity"/>
    <property type="evidence" value="ECO:0007669"/>
    <property type="project" value="InterPro"/>
</dbReference>
<dbReference type="InterPro" id="IPR030679">
    <property type="entry name" value="ABC_ATPase_HisP-typ"/>
</dbReference>
<name>A0A8B2NJQ0_9HYPH</name>
<dbReference type="Proteomes" id="UP000249590">
    <property type="component" value="Unassembled WGS sequence"/>
</dbReference>
<sequence>MTVPDGEVVAVMGASGSGKSTLLRCATLLEPPDAGRVCVGGDELTGAGPRRLAALRTRIGMVFQHFNLFPHLSAQENVMLGLVHTLGMSGPEAAERAATALARVKLGDRLAAYPRHLSGGQQQRVAIARAIAMQPRLILFDEPTSALDAETVNEVIDVMKALVADGMTMVVVSHEIGFVKSAADRVVFLADGTIVEDCATAAFFADPAQPDVRRFLTAIL</sequence>
<dbReference type="OrthoDB" id="9802264at2"/>
<keyword evidence="8" id="KW-0472">Membrane</keyword>
<keyword evidence="3" id="KW-0813">Transport</keyword>
<evidence type="ECO:0000313" key="11">
    <source>
        <dbReference type="Proteomes" id="UP000249590"/>
    </source>
</evidence>
<proteinExistence type="inferred from homology"/>
<keyword evidence="5" id="KW-0547">Nucleotide-binding</keyword>
<dbReference type="GO" id="GO:0016887">
    <property type="term" value="F:ATP hydrolysis activity"/>
    <property type="evidence" value="ECO:0007669"/>
    <property type="project" value="InterPro"/>
</dbReference>
<dbReference type="InterPro" id="IPR003439">
    <property type="entry name" value="ABC_transporter-like_ATP-bd"/>
</dbReference>
<dbReference type="InterPro" id="IPR017871">
    <property type="entry name" value="ABC_transporter-like_CS"/>
</dbReference>
<evidence type="ECO:0000256" key="5">
    <source>
        <dbReference type="ARBA" id="ARBA00022741"/>
    </source>
</evidence>
<dbReference type="GO" id="GO:0005886">
    <property type="term" value="C:plasma membrane"/>
    <property type="evidence" value="ECO:0007669"/>
    <property type="project" value="UniProtKB-SubCell"/>
</dbReference>
<evidence type="ECO:0000256" key="4">
    <source>
        <dbReference type="ARBA" id="ARBA00022475"/>
    </source>
</evidence>
<evidence type="ECO:0000313" key="10">
    <source>
        <dbReference type="EMBL" id="RAH97460.1"/>
    </source>
</evidence>
<keyword evidence="7" id="KW-0029">Amino-acid transport</keyword>